<feature type="transmembrane region" description="Helical" evidence="1">
    <location>
        <begin position="78"/>
        <end position="103"/>
    </location>
</feature>
<evidence type="ECO:0000313" key="3">
    <source>
        <dbReference type="Proteomes" id="UP001501920"/>
    </source>
</evidence>
<dbReference type="Ensembl" id="ENSPNAT00000021151.2">
    <property type="protein sequence ID" value="ENSPNAP00000013536.2"/>
    <property type="gene ID" value="ENSPNAG00000019399.2"/>
</dbReference>
<sequence>MTGDSDMEIVDSADHNAASQNNNAPNEIGALVEVTFQKNPHQEQKYLEAEPKALGLTQIMLSLFVISISIVASKRNVYIMVPYGITCSLSTLGIIAGSVAIAAQNLHLPKLKACLVMQILTCAAAGVCFIINLVVTVDMGLVYGCWQYNHENTTLHQDLCERMLEAHSHLVGLKMLCQAAQVAISATLAAFCCKVIQCCSPRASMPMIVVNAPTAPH</sequence>
<dbReference type="AlphaFoldDB" id="A0A3B4CQ82"/>
<protein>
    <submittedName>
        <fullName evidence="2">Uncharacterized protein</fullName>
    </submittedName>
</protein>
<dbReference type="Ensembl" id="ENSPNAT00000021180.2">
    <property type="protein sequence ID" value="ENSPNAP00000013518.2"/>
    <property type="gene ID" value="ENSPNAG00000019399.2"/>
</dbReference>
<keyword evidence="1" id="KW-0472">Membrane</keyword>
<dbReference type="GeneID" id="108440104"/>
<proteinExistence type="predicted"/>
<keyword evidence="1" id="KW-0812">Transmembrane</keyword>
<dbReference type="RefSeq" id="XP_037400872.1">
    <property type="nucleotide sequence ID" value="XM_037544975.1"/>
</dbReference>
<reference evidence="2 3" key="1">
    <citation type="submission" date="2020-10" db="EMBL/GenBank/DDBJ databases">
        <title>Pygocentrus nattereri (red-bellied piranha) genome, fPygNat1, primary haplotype.</title>
        <authorList>
            <person name="Myers G."/>
            <person name="Meyer A."/>
            <person name="Karagic N."/>
            <person name="Pippel M."/>
            <person name="Winkler S."/>
            <person name="Tracey A."/>
            <person name="Wood J."/>
            <person name="Formenti G."/>
            <person name="Howe K."/>
            <person name="Fedrigo O."/>
            <person name="Jarvis E.D."/>
        </authorList>
    </citation>
    <scope>NUCLEOTIDE SEQUENCE [LARGE SCALE GENOMIC DNA]</scope>
</reference>
<name>A0A3B4CQ82_PYGNA</name>
<keyword evidence="1" id="KW-1133">Transmembrane helix</keyword>
<keyword evidence="3" id="KW-1185">Reference proteome</keyword>
<dbReference type="Proteomes" id="UP001501920">
    <property type="component" value="Chromosome 2"/>
</dbReference>
<reference evidence="2" key="2">
    <citation type="submission" date="2025-05" db="UniProtKB">
        <authorList>
            <consortium name="Ensembl"/>
        </authorList>
    </citation>
    <scope>IDENTIFICATION</scope>
</reference>
<dbReference type="PANTHER" id="PTHR23320">
    <property type="entry name" value="MEMBRANE-SPANNING 4-DOMAINS SUBFAMILY A MS4A -RELATED"/>
    <property type="match status" value="1"/>
</dbReference>
<feature type="transmembrane region" description="Helical" evidence="1">
    <location>
        <begin position="53"/>
        <end position="72"/>
    </location>
</feature>
<dbReference type="PANTHER" id="PTHR23320:SF143">
    <property type="entry name" value="MEMBRANE-SPANNING 4-DOMAINS SUBFAMILY A MEMBER 4A-LIKE ISOFORM X1"/>
    <property type="match status" value="1"/>
</dbReference>
<evidence type="ECO:0000256" key="1">
    <source>
        <dbReference type="SAM" id="Phobius"/>
    </source>
</evidence>
<feature type="transmembrane region" description="Helical" evidence="1">
    <location>
        <begin position="115"/>
        <end position="135"/>
    </location>
</feature>
<accession>A0A3B4CQ82</accession>
<organism evidence="2 3">
    <name type="scientific">Pygocentrus nattereri</name>
    <name type="common">Red-bellied piranha</name>
    <dbReference type="NCBI Taxonomy" id="42514"/>
    <lineage>
        <taxon>Eukaryota</taxon>
        <taxon>Metazoa</taxon>
        <taxon>Chordata</taxon>
        <taxon>Craniata</taxon>
        <taxon>Vertebrata</taxon>
        <taxon>Euteleostomi</taxon>
        <taxon>Actinopterygii</taxon>
        <taxon>Neopterygii</taxon>
        <taxon>Teleostei</taxon>
        <taxon>Ostariophysi</taxon>
        <taxon>Characiformes</taxon>
        <taxon>Characoidei</taxon>
        <taxon>Pygocentrus</taxon>
    </lineage>
</organism>
<dbReference type="GeneTree" id="ENSGT00600000085600"/>
<dbReference type="InterPro" id="IPR030417">
    <property type="entry name" value="MS4A"/>
</dbReference>
<evidence type="ECO:0000313" key="2">
    <source>
        <dbReference type="Ensembl" id="ENSPNAP00000013518.2"/>
    </source>
</evidence>